<protein>
    <recommendedName>
        <fullName evidence="3">Peptidase A2 domain-containing protein</fullName>
    </recommendedName>
</protein>
<reference evidence="1 2" key="1">
    <citation type="submission" date="2017-10" db="EMBL/GenBank/DDBJ databases">
        <title>The draft genome sequence of Lewinella nigricans NBRC 102662.</title>
        <authorList>
            <person name="Wang K."/>
        </authorList>
    </citation>
    <scope>NUCLEOTIDE SEQUENCE [LARGE SCALE GENOMIC DNA]</scope>
    <source>
        <strain evidence="1 2">NBRC 102662</strain>
    </source>
</reference>
<proteinExistence type="predicted"/>
<evidence type="ECO:0008006" key="3">
    <source>
        <dbReference type="Google" id="ProtNLM"/>
    </source>
</evidence>
<dbReference type="AlphaFoldDB" id="A0A2D0N1E2"/>
<gene>
    <name evidence="1" type="ORF">CRP01_33155</name>
</gene>
<keyword evidence="2" id="KW-1185">Reference proteome</keyword>
<dbReference type="Proteomes" id="UP000223913">
    <property type="component" value="Unassembled WGS sequence"/>
</dbReference>
<sequence length="161" mass="17867">MEAITLSLEYLCLIKGMNIMGLIGTNVLKYYMMTIDFDASESHLHKVNNRSEMEQPGHAPDVSFAFRWRGRMPIISKKVGSSTLILGLDTGAGINVLDQQKGELLADHLTLSRAVPIIGLDAARENLQSGLLHSLVIDDYNCQEIRVVLTSTSRFGEYKVN</sequence>
<comment type="caution">
    <text evidence="1">The sequence shown here is derived from an EMBL/GenBank/DDBJ whole genome shotgun (WGS) entry which is preliminary data.</text>
</comment>
<organism evidence="1 2">
    <name type="scientific">Flavilitoribacter nigricans (strain ATCC 23147 / DSM 23189 / NBRC 102662 / NCIMB 1420 / SS-2)</name>
    <name type="common">Lewinella nigricans</name>
    <dbReference type="NCBI Taxonomy" id="1122177"/>
    <lineage>
        <taxon>Bacteria</taxon>
        <taxon>Pseudomonadati</taxon>
        <taxon>Bacteroidota</taxon>
        <taxon>Saprospiria</taxon>
        <taxon>Saprospirales</taxon>
        <taxon>Lewinellaceae</taxon>
        <taxon>Flavilitoribacter</taxon>
    </lineage>
</organism>
<dbReference type="EMBL" id="PDUD01000043">
    <property type="protein sequence ID" value="PHN02186.1"/>
    <property type="molecule type" value="Genomic_DNA"/>
</dbReference>
<accession>A0A2D0N1E2</accession>
<evidence type="ECO:0000313" key="2">
    <source>
        <dbReference type="Proteomes" id="UP000223913"/>
    </source>
</evidence>
<evidence type="ECO:0000313" key="1">
    <source>
        <dbReference type="EMBL" id="PHN02186.1"/>
    </source>
</evidence>
<name>A0A2D0N1E2_FLAN2</name>